<keyword evidence="4" id="KW-0560">Oxidoreductase</keyword>
<reference evidence="8 9" key="1">
    <citation type="journal article" date="2012" name="Stand. Genomic Sci.">
        <title>Genome sequence of the halotolerant bacterium Corynebacterium halotolerans type strain YIM 70093(T) (= DSM 44683(T)).</title>
        <authorList>
            <person name="Ruckert C."/>
            <person name="Albersmeier A."/>
            <person name="Al-Dilaimi A."/>
            <person name="Niehaus K."/>
            <person name="Szczepanowski R."/>
            <person name="Kalinowski J."/>
        </authorList>
    </citation>
    <scope>NUCLEOTIDE SEQUENCE [LARGE SCALE GENOMIC DNA]</scope>
    <source>
        <strain evidence="8">YIM 70093</strain>
    </source>
</reference>
<dbReference type="GO" id="GO:0004345">
    <property type="term" value="F:glucose-6-phosphate dehydrogenase activity"/>
    <property type="evidence" value="ECO:0007669"/>
    <property type="project" value="InterPro"/>
</dbReference>
<evidence type="ECO:0000259" key="7">
    <source>
        <dbReference type="Pfam" id="PF02781"/>
    </source>
</evidence>
<keyword evidence="3" id="KW-0521">NADP</keyword>
<organism evidence="8 9">
    <name type="scientific">Corynebacterium halotolerans YIM 70093 = DSM 44683</name>
    <dbReference type="NCBI Taxonomy" id="1121362"/>
    <lineage>
        <taxon>Bacteria</taxon>
        <taxon>Bacillati</taxon>
        <taxon>Actinomycetota</taxon>
        <taxon>Actinomycetes</taxon>
        <taxon>Mycobacteriales</taxon>
        <taxon>Corynebacteriaceae</taxon>
        <taxon>Corynebacterium</taxon>
    </lineage>
</organism>
<sequence>MNATNPDHPKSVTFYILGGAGDLVRRLLLPGMAGYLSEYDDTRIDLVGSGRSERDDYPQLVRDSLAEADMDVDDAVVERLAERATYVVADATDPGDLRKLFDAREPGERSVLYFALSPSVTAAAVDALAEVDLPDGLILAMEKPFGEDAATAEELNGKLLNVTDEDHIFRVDHFNYETALSNLTGLVGANALFAAGWDNTDIETVEIIYDESLGLEGRAEFYDSNGAMRDMLQSHLLQVMAHALAAGSPDTATDILAATTIDPDSVRRARYTAGEIDGRRLPAYAEEEGVDPERGTETLFQVTADVDTDRWRGVPVVLRSGKAIGNPRQEIAVTYRRRGHEDELEINPGTRLIFPFTDEVAVEVNVSDHGYRQNLQRVTLRTELVPSRLTPYGRVVRAILAADRTTEVPADAPRRSWEIIEPVLAAFADGSVPLEEYPAGSQGPEGW</sequence>
<dbReference type="GO" id="GO:0050661">
    <property type="term" value="F:NADP binding"/>
    <property type="evidence" value="ECO:0007669"/>
    <property type="project" value="InterPro"/>
</dbReference>
<evidence type="ECO:0000256" key="5">
    <source>
        <dbReference type="ARBA" id="ARBA00023277"/>
    </source>
</evidence>
<gene>
    <name evidence="8" type="ORF">A605_10305</name>
</gene>
<dbReference type="AlphaFoldDB" id="M1P8S0"/>
<dbReference type="InterPro" id="IPR001282">
    <property type="entry name" value="G6P_DH"/>
</dbReference>
<dbReference type="NCBIfam" id="NF009492">
    <property type="entry name" value="PRK12853.1-3"/>
    <property type="match status" value="1"/>
</dbReference>
<evidence type="ECO:0000259" key="6">
    <source>
        <dbReference type="Pfam" id="PF00479"/>
    </source>
</evidence>
<evidence type="ECO:0000313" key="9">
    <source>
        <dbReference type="Proteomes" id="UP000011723"/>
    </source>
</evidence>
<dbReference type="KEGG" id="chn:A605_10305"/>
<evidence type="ECO:0000256" key="4">
    <source>
        <dbReference type="ARBA" id="ARBA00023002"/>
    </source>
</evidence>
<dbReference type="GO" id="GO:0005829">
    <property type="term" value="C:cytosol"/>
    <property type="evidence" value="ECO:0007669"/>
    <property type="project" value="TreeGrafter"/>
</dbReference>
<dbReference type="EMBL" id="CP003697">
    <property type="protein sequence ID" value="AGF73061.1"/>
    <property type="molecule type" value="Genomic_DNA"/>
</dbReference>
<dbReference type="STRING" id="1121362.A605_10305"/>
<proteinExistence type="predicted"/>
<dbReference type="PANTHER" id="PTHR23429">
    <property type="entry name" value="GLUCOSE-6-PHOSPHATE 1-DEHYDROGENASE G6PD"/>
    <property type="match status" value="1"/>
</dbReference>
<keyword evidence="2" id="KW-0313">Glucose metabolism</keyword>
<dbReference type="Proteomes" id="UP000011723">
    <property type="component" value="Chromosome"/>
</dbReference>
<keyword evidence="9" id="KW-1185">Reference proteome</keyword>
<dbReference type="Pfam" id="PF02781">
    <property type="entry name" value="G6PD_C"/>
    <property type="match status" value="1"/>
</dbReference>
<evidence type="ECO:0000256" key="3">
    <source>
        <dbReference type="ARBA" id="ARBA00022857"/>
    </source>
</evidence>
<dbReference type="Gene3D" id="3.30.360.10">
    <property type="entry name" value="Dihydrodipicolinate Reductase, domain 2"/>
    <property type="match status" value="1"/>
</dbReference>
<accession>M1P8S0</accession>
<evidence type="ECO:0000313" key="8">
    <source>
        <dbReference type="EMBL" id="AGF73061.1"/>
    </source>
</evidence>
<dbReference type="PANTHER" id="PTHR23429:SF0">
    <property type="entry name" value="GLUCOSE-6-PHOSPHATE 1-DEHYDROGENASE"/>
    <property type="match status" value="1"/>
</dbReference>
<dbReference type="HOGENOM" id="CLU_013524_5_1_11"/>
<dbReference type="PATRIC" id="fig|1121362.3.peg.2085"/>
<protein>
    <submittedName>
        <fullName evidence="8">Glucose-6-phosphate 1-dehydrogenase</fullName>
    </submittedName>
</protein>
<dbReference type="GO" id="GO:0006006">
    <property type="term" value="P:glucose metabolic process"/>
    <property type="evidence" value="ECO:0007669"/>
    <property type="project" value="UniProtKB-KW"/>
</dbReference>
<dbReference type="OrthoDB" id="9802739at2"/>
<dbReference type="InterPro" id="IPR036291">
    <property type="entry name" value="NAD(P)-bd_dom_sf"/>
</dbReference>
<dbReference type="RefSeq" id="WP_015401477.1">
    <property type="nucleotide sequence ID" value="NC_020302.1"/>
</dbReference>
<dbReference type="Pfam" id="PF00479">
    <property type="entry name" value="G6PD_N"/>
    <property type="match status" value="1"/>
</dbReference>
<dbReference type="eggNOG" id="COG0364">
    <property type="taxonomic scope" value="Bacteria"/>
</dbReference>
<comment type="pathway">
    <text evidence="1">Carbohydrate degradation; pentose phosphate pathway; D-ribulose 5-phosphate from D-glucose 6-phosphate (oxidative stage): step 1/3.</text>
</comment>
<dbReference type="SUPFAM" id="SSF51735">
    <property type="entry name" value="NAD(P)-binding Rossmann-fold domains"/>
    <property type="match status" value="1"/>
</dbReference>
<dbReference type="InterPro" id="IPR022675">
    <property type="entry name" value="G6P_DH_C"/>
</dbReference>
<feature type="domain" description="Glucose-6-phosphate dehydrogenase NAD-binding" evidence="6">
    <location>
        <begin position="16"/>
        <end position="174"/>
    </location>
</feature>
<feature type="domain" description="Glucose-6-phosphate dehydrogenase C-terminal" evidence="7">
    <location>
        <begin position="189"/>
        <end position="445"/>
    </location>
</feature>
<keyword evidence="5" id="KW-0119">Carbohydrate metabolism</keyword>
<name>M1P8S0_9CORY</name>
<evidence type="ECO:0000256" key="1">
    <source>
        <dbReference type="ARBA" id="ARBA00004937"/>
    </source>
</evidence>
<dbReference type="InterPro" id="IPR022674">
    <property type="entry name" value="G6P_DH_NAD-bd"/>
</dbReference>
<dbReference type="Gene3D" id="3.40.50.720">
    <property type="entry name" value="NAD(P)-binding Rossmann-like Domain"/>
    <property type="match status" value="1"/>
</dbReference>
<dbReference type="SUPFAM" id="SSF55347">
    <property type="entry name" value="Glyceraldehyde-3-phosphate dehydrogenase-like, C-terminal domain"/>
    <property type="match status" value="1"/>
</dbReference>
<evidence type="ECO:0000256" key="2">
    <source>
        <dbReference type="ARBA" id="ARBA00022526"/>
    </source>
</evidence>
<dbReference type="GO" id="GO:0009051">
    <property type="term" value="P:pentose-phosphate shunt, oxidative branch"/>
    <property type="evidence" value="ECO:0007669"/>
    <property type="project" value="TreeGrafter"/>
</dbReference>
<dbReference type="PRINTS" id="PR00079">
    <property type="entry name" value="G6PDHDRGNASE"/>
</dbReference>